<name>A0A0P7IVV3_9RHOB</name>
<organism evidence="1 2">
    <name type="scientific">Aliiroseovarius crassostreae</name>
    <dbReference type="NCBI Taxonomy" id="154981"/>
    <lineage>
        <taxon>Bacteria</taxon>
        <taxon>Pseudomonadati</taxon>
        <taxon>Pseudomonadota</taxon>
        <taxon>Alphaproteobacteria</taxon>
        <taxon>Rhodobacterales</taxon>
        <taxon>Paracoccaceae</taxon>
        <taxon>Aliiroseovarius</taxon>
    </lineage>
</organism>
<dbReference type="STRING" id="154981.AKJ29_01340"/>
<dbReference type="Proteomes" id="UP000050471">
    <property type="component" value="Unassembled WGS sequence"/>
</dbReference>
<comment type="caution">
    <text evidence="1">The sequence shown here is derived from an EMBL/GenBank/DDBJ whole genome shotgun (WGS) entry which is preliminary data.</text>
</comment>
<proteinExistence type="predicted"/>
<gene>
    <name evidence="1" type="ORF">AKJ29_01340</name>
</gene>
<evidence type="ECO:0000313" key="2">
    <source>
        <dbReference type="Proteomes" id="UP000050471"/>
    </source>
</evidence>
<dbReference type="AlphaFoldDB" id="A0A0P7IVV3"/>
<keyword evidence="2" id="KW-1185">Reference proteome</keyword>
<protein>
    <submittedName>
        <fullName evidence="1">Uncharacterized protein</fullName>
    </submittedName>
</protein>
<dbReference type="EMBL" id="LKBA01000009">
    <property type="protein sequence ID" value="KPN62814.1"/>
    <property type="molecule type" value="Genomic_DNA"/>
</dbReference>
<accession>A0A0P7IVV3</accession>
<evidence type="ECO:0000313" key="1">
    <source>
        <dbReference type="EMBL" id="KPN62814.1"/>
    </source>
</evidence>
<reference evidence="1 2" key="1">
    <citation type="submission" date="2015-09" db="EMBL/GenBank/DDBJ databases">
        <title>Draft genome sequence of Aliiroseovarius crassostreae CV919-312TSm, the causative agent of Roseovarius Oyster Disease (formerly Juvenile Oyster Disease).</title>
        <authorList>
            <person name="Kessner L."/>
            <person name="Spinard E."/>
            <person name="Nelson D."/>
        </authorList>
    </citation>
    <scope>NUCLEOTIDE SEQUENCE [LARGE SCALE GENOMIC DNA]</scope>
    <source>
        <strain evidence="1 2">CV919-312</strain>
    </source>
</reference>
<sequence length="71" mass="7851">MSAAIRFKALLLAEYLQFIKYKIRVLQSSAERNADSLSRGGKMIGKRIKSQFDDAPMGCDATDVVIAKVQS</sequence>